<proteinExistence type="predicted"/>
<dbReference type="SUPFAM" id="SSF47598">
    <property type="entry name" value="Ribbon-helix-helix"/>
    <property type="match status" value="1"/>
</dbReference>
<comment type="caution">
    <text evidence="1">The sequence shown here is derived from an EMBL/GenBank/DDBJ whole genome shotgun (WGS) entry which is preliminary data.</text>
</comment>
<sequence length="259" mass="30973">MKNNEEKIRLDYQLSFLKNNERACFWFWKKIKDSLEKENIDPDLMLNIVCAYDHSTRQISILNYFLHPEIKLNIDDLKQQWGKIERDVKPFKWINIKNRDEVVSLLLKIQKITNTHTDILHEIMHSDSKELYQYIQYFFDDWDNSKEAKELSQIKIKKAWDQKKYRDKVKGKKVLNIYLDSKVKDELKKLAKEQNKTITSVIENLINREIKLINNTKAFEKINKNRTGVVLNIGSSQKKQEPVSSGKIFRFPDNDHVDR</sequence>
<gene>
    <name evidence="1" type="ORF">DKK79_13660</name>
</gene>
<dbReference type="Proteomes" id="UP000247483">
    <property type="component" value="Unassembled WGS sequence"/>
</dbReference>
<evidence type="ECO:0000313" key="1">
    <source>
        <dbReference type="EMBL" id="PXZ02514.1"/>
    </source>
</evidence>
<dbReference type="RefSeq" id="WP_110424534.1">
    <property type="nucleotide sequence ID" value="NZ_QGLP01000010.1"/>
</dbReference>
<protein>
    <submittedName>
        <fullName evidence="1">Uncharacterized protein</fullName>
    </submittedName>
</protein>
<dbReference type="AlphaFoldDB" id="A0A2V4DWH6"/>
<dbReference type="GO" id="GO:0006355">
    <property type="term" value="P:regulation of DNA-templated transcription"/>
    <property type="evidence" value="ECO:0007669"/>
    <property type="project" value="InterPro"/>
</dbReference>
<name>A0A2V4DWH6_9GAMM</name>
<accession>A0A2V4DWH6</accession>
<evidence type="ECO:0000313" key="2">
    <source>
        <dbReference type="Proteomes" id="UP000247483"/>
    </source>
</evidence>
<dbReference type="InterPro" id="IPR013321">
    <property type="entry name" value="Arc_rbn_hlx_hlx"/>
</dbReference>
<dbReference type="EMBL" id="QGLP01000010">
    <property type="protein sequence ID" value="PXZ02514.1"/>
    <property type="molecule type" value="Genomic_DNA"/>
</dbReference>
<reference evidence="1 2" key="1">
    <citation type="submission" date="2018-05" db="EMBL/GenBank/DDBJ databases">
        <title>Reference genomes for bee gut microbiota database.</title>
        <authorList>
            <person name="Ellegaard K.M."/>
        </authorList>
    </citation>
    <scope>NUCLEOTIDE SEQUENCE [LARGE SCALE GENOMIC DNA]</scope>
    <source>
        <strain evidence="1 2">ESL0177</strain>
    </source>
</reference>
<organism evidence="1 2">
    <name type="scientific">Gilliamella apicola</name>
    <dbReference type="NCBI Taxonomy" id="1196095"/>
    <lineage>
        <taxon>Bacteria</taxon>
        <taxon>Pseudomonadati</taxon>
        <taxon>Pseudomonadota</taxon>
        <taxon>Gammaproteobacteria</taxon>
        <taxon>Orbales</taxon>
        <taxon>Orbaceae</taxon>
        <taxon>Gilliamella</taxon>
    </lineage>
</organism>
<dbReference type="Gene3D" id="1.10.1220.10">
    <property type="entry name" value="Met repressor-like"/>
    <property type="match status" value="1"/>
</dbReference>
<dbReference type="InterPro" id="IPR010985">
    <property type="entry name" value="Ribbon_hlx_hlx"/>
</dbReference>